<comment type="caution">
    <text evidence="1">The sequence shown here is derived from an EMBL/GenBank/DDBJ whole genome shotgun (WGS) entry which is preliminary data.</text>
</comment>
<dbReference type="EMBL" id="CAJVQB010049223">
    <property type="protein sequence ID" value="CAG8834380.1"/>
    <property type="molecule type" value="Genomic_DNA"/>
</dbReference>
<feature type="non-terminal residue" evidence="1">
    <location>
        <position position="41"/>
    </location>
</feature>
<organism evidence="1 2">
    <name type="scientific">Gigaspora margarita</name>
    <dbReference type="NCBI Taxonomy" id="4874"/>
    <lineage>
        <taxon>Eukaryota</taxon>
        <taxon>Fungi</taxon>
        <taxon>Fungi incertae sedis</taxon>
        <taxon>Mucoromycota</taxon>
        <taxon>Glomeromycotina</taxon>
        <taxon>Glomeromycetes</taxon>
        <taxon>Diversisporales</taxon>
        <taxon>Gigasporaceae</taxon>
        <taxon>Gigaspora</taxon>
    </lineage>
</organism>
<reference evidence="1 2" key="1">
    <citation type="submission" date="2021-06" db="EMBL/GenBank/DDBJ databases">
        <authorList>
            <person name="Kallberg Y."/>
            <person name="Tangrot J."/>
            <person name="Rosling A."/>
        </authorList>
    </citation>
    <scope>NUCLEOTIDE SEQUENCE [LARGE SCALE GENOMIC DNA]</scope>
    <source>
        <strain evidence="1 2">120-4 pot B 10/14</strain>
    </source>
</reference>
<evidence type="ECO:0000313" key="1">
    <source>
        <dbReference type="EMBL" id="CAG8834380.1"/>
    </source>
</evidence>
<accession>A0ABN7WKI3</accession>
<protein>
    <submittedName>
        <fullName evidence="1">13873_t:CDS:1</fullName>
    </submittedName>
</protein>
<sequence length="41" mass="4768">TVDIQNLALDETQDEILYLQERLNGIDINTSLKEIQTQSYE</sequence>
<name>A0ABN7WKI3_GIGMA</name>
<dbReference type="Proteomes" id="UP000789901">
    <property type="component" value="Unassembled WGS sequence"/>
</dbReference>
<gene>
    <name evidence="1" type="ORF">GMARGA_LOCUS32023</name>
</gene>
<evidence type="ECO:0000313" key="2">
    <source>
        <dbReference type="Proteomes" id="UP000789901"/>
    </source>
</evidence>
<feature type="non-terminal residue" evidence="1">
    <location>
        <position position="1"/>
    </location>
</feature>
<proteinExistence type="predicted"/>
<keyword evidence="2" id="KW-1185">Reference proteome</keyword>